<proteinExistence type="predicted"/>
<accession>A0ABV9T1Q6</accession>
<dbReference type="RefSeq" id="WP_377065240.1">
    <property type="nucleotide sequence ID" value="NZ_JBHSJJ010000007.1"/>
</dbReference>
<gene>
    <name evidence="2" type="ORF">ACFPFU_13240</name>
</gene>
<sequence>MKKSSFKLPLTRLLTVMLFGLLALGACKSKKKVVEAAPEPVPVEEPAPAPKPEPAKPSAEEVAVGKLEDYFNAVANATNLQSANNTIREALGMFSNQNTPVLIVIHEEAGVKDYDEPTTIEKYLHYLKDTQKNLNFISDIRMDGSGRVAELELRRR</sequence>
<dbReference type="Proteomes" id="UP001595818">
    <property type="component" value="Unassembled WGS sequence"/>
</dbReference>
<dbReference type="PROSITE" id="PS51257">
    <property type="entry name" value="PROKAR_LIPOPROTEIN"/>
    <property type="match status" value="1"/>
</dbReference>
<evidence type="ECO:0000313" key="2">
    <source>
        <dbReference type="EMBL" id="MFC4872655.1"/>
    </source>
</evidence>
<protein>
    <submittedName>
        <fullName evidence="2">Nucleoid-structuring protein H-NS</fullName>
    </submittedName>
</protein>
<feature type="compositionally biased region" description="Pro residues" evidence="1">
    <location>
        <begin position="39"/>
        <end position="52"/>
    </location>
</feature>
<evidence type="ECO:0000313" key="3">
    <source>
        <dbReference type="Proteomes" id="UP001595818"/>
    </source>
</evidence>
<dbReference type="EMBL" id="JBHSJJ010000007">
    <property type="protein sequence ID" value="MFC4872655.1"/>
    <property type="molecule type" value="Genomic_DNA"/>
</dbReference>
<organism evidence="2 3">
    <name type="scientific">Negadavirga shengliensis</name>
    <dbReference type="NCBI Taxonomy" id="1389218"/>
    <lineage>
        <taxon>Bacteria</taxon>
        <taxon>Pseudomonadati</taxon>
        <taxon>Bacteroidota</taxon>
        <taxon>Cytophagia</taxon>
        <taxon>Cytophagales</taxon>
        <taxon>Cyclobacteriaceae</taxon>
        <taxon>Negadavirga</taxon>
    </lineage>
</organism>
<keyword evidence="3" id="KW-1185">Reference proteome</keyword>
<reference evidence="3" key="1">
    <citation type="journal article" date="2019" name="Int. J. Syst. Evol. Microbiol.">
        <title>The Global Catalogue of Microorganisms (GCM) 10K type strain sequencing project: providing services to taxonomists for standard genome sequencing and annotation.</title>
        <authorList>
            <consortium name="The Broad Institute Genomics Platform"/>
            <consortium name="The Broad Institute Genome Sequencing Center for Infectious Disease"/>
            <person name="Wu L."/>
            <person name="Ma J."/>
        </authorList>
    </citation>
    <scope>NUCLEOTIDE SEQUENCE [LARGE SCALE GENOMIC DNA]</scope>
    <source>
        <strain evidence="3">CGMCC 4.7466</strain>
    </source>
</reference>
<feature type="region of interest" description="Disordered" evidence="1">
    <location>
        <begin position="38"/>
        <end position="58"/>
    </location>
</feature>
<comment type="caution">
    <text evidence="2">The sequence shown here is derived from an EMBL/GenBank/DDBJ whole genome shotgun (WGS) entry which is preliminary data.</text>
</comment>
<evidence type="ECO:0000256" key="1">
    <source>
        <dbReference type="SAM" id="MobiDB-lite"/>
    </source>
</evidence>
<name>A0ABV9T1Q6_9BACT</name>